<dbReference type="RefSeq" id="WP_036875838.1">
    <property type="nucleotide sequence ID" value="NZ_KK073873.1"/>
</dbReference>
<dbReference type="PANTHER" id="PTHR46046">
    <property type="entry name" value="PEPTIDYLPROLYL ISOMERASE"/>
    <property type="match status" value="1"/>
</dbReference>
<feature type="domain" description="PPIase FKBP-type" evidence="7">
    <location>
        <begin position="99"/>
        <end position="198"/>
    </location>
</feature>
<evidence type="ECO:0000256" key="1">
    <source>
        <dbReference type="ARBA" id="ARBA00000971"/>
    </source>
</evidence>
<comment type="similarity">
    <text evidence="5">Belongs to the FKBP-type PPIase family.</text>
</comment>
<dbReference type="EMBL" id="JFBS01000001">
    <property type="protein sequence ID" value="EXG77670.1"/>
    <property type="molecule type" value="Genomic_DNA"/>
</dbReference>
<dbReference type="SUPFAM" id="SSF54534">
    <property type="entry name" value="FKBP-like"/>
    <property type="match status" value="1"/>
</dbReference>
<keyword evidence="9" id="KW-1185">Reference proteome</keyword>
<dbReference type="InterPro" id="IPR046357">
    <property type="entry name" value="PPIase_dom_sf"/>
</dbReference>
<dbReference type="Gene3D" id="3.10.50.40">
    <property type="match status" value="1"/>
</dbReference>
<dbReference type="Pfam" id="PF00254">
    <property type="entry name" value="FKBP_C"/>
    <property type="match status" value="1"/>
</dbReference>
<evidence type="ECO:0000313" key="9">
    <source>
        <dbReference type="Proteomes" id="UP000243438"/>
    </source>
</evidence>
<dbReference type="PANTHER" id="PTHR46046:SF5">
    <property type="entry name" value="PEPTIDYLPROLYL ISOMERASE"/>
    <property type="match status" value="1"/>
</dbReference>
<sequence>MKNYKFLYLVLLLFAVIGFASCGESSGQEDEYVNWQPRNETYFTHIRDSVRQLIKSGRTDWRIYPIWSQADSVVGSKSDSVIIVHVEEAGKGSGCPLYTDSVRAHYYAWRMPSTTYPTGYVFDNSYSTNSYDESTSIPTKMAVSGVIDGFSTALQHMHIGDKWSVIIPYQLGYGMSGYGTAVPGFSTLVFDIKLVAYYKRGQTVPVWK</sequence>
<evidence type="ECO:0000256" key="6">
    <source>
        <dbReference type="SAM" id="SignalP"/>
    </source>
</evidence>
<organism evidence="8 9">
    <name type="scientific">Xylanibacter oryzae DSM 17970</name>
    <dbReference type="NCBI Taxonomy" id="915438"/>
    <lineage>
        <taxon>Bacteria</taxon>
        <taxon>Pseudomonadati</taxon>
        <taxon>Bacteroidota</taxon>
        <taxon>Bacteroidia</taxon>
        <taxon>Bacteroidales</taxon>
        <taxon>Prevotellaceae</taxon>
        <taxon>Xylanibacter</taxon>
    </lineage>
</organism>
<comment type="catalytic activity">
    <reaction evidence="1 4 5">
        <text>[protein]-peptidylproline (omega=180) = [protein]-peptidylproline (omega=0)</text>
        <dbReference type="Rhea" id="RHEA:16237"/>
        <dbReference type="Rhea" id="RHEA-COMP:10747"/>
        <dbReference type="Rhea" id="RHEA-COMP:10748"/>
        <dbReference type="ChEBI" id="CHEBI:83833"/>
        <dbReference type="ChEBI" id="CHEBI:83834"/>
        <dbReference type="EC" id="5.2.1.8"/>
    </reaction>
</comment>
<keyword evidence="4 5" id="KW-0413">Isomerase</keyword>
<dbReference type="EC" id="5.2.1.8" evidence="5"/>
<evidence type="ECO:0000259" key="7">
    <source>
        <dbReference type="PROSITE" id="PS50059"/>
    </source>
</evidence>
<evidence type="ECO:0000313" key="8">
    <source>
        <dbReference type="EMBL" id="EXG77670.1"/>
    </source>
</evidence>
<feature type="signal peptide" evidence="6">
    <location>
        <begin position="1"/>
        <end position="22"/>
    </location>
</feature>
<dbReference type="InterPro" id="IPR051989">
    <property type="entry name" value="FKBP-like_isomerase"/>
</dbReference>
<proteinExistence type="inferred from homology"/>
<evidence type="ECO:0000256" key="4">
    <source>
        <dbReference type="PROSITE-ProRule" id="PRU00277"/>
    </source>
</evidence>
<keyword evidence="2" id="KW-0677">Repeat</keyword>
<evidence type="ECO:0000256" key="2">
    <source>
        <dbReference type="ARBA" id="ARBA00022737"/>
    </source>
</evidence>
<evidence type="ECO:0000256" key="3">
    <source>
        <dbReference type="ARBA" id="ARBA00023110"/>
    </source>
</evidence>
<accession>A0ABP3BC15</accession>
<dbReference type="PROSITE" id="PS50059">
    <property type="entry name" value="FKBP_PPIASE"/>
    <property type="match status" value="1"/>
</dbReference>
<keyword evidence="3 4" id="KW-0697">Rotamase</keyword>
<dbReference type="Proteomes" id="UP000243438">
    <property type="component" value="Unassembled WGS sequence"/>
</dbReference>
<feature type="chain" id="PRO_5045785533" description="Peptidyl-prolyl cis-trans isomerase" evidence="6">
    <location>
        <begin position="23"/>
        <end position="208"/>
    </location>
</feature>
<evidence type="ECO:0000256" key="5">
    <source>
        <dbReference type="RuleBase" id="RU003915"/>
    </source>
</evidence>
<dbReference type="GO" id="GO:0016853">
    <property type="term" value="F:isomerase activity"/>
    <property type="evidence" value="ECO:0007669"/>
    <property type="project" value="UniProtKB-KW"/>
</dbReference>
<name>A0ABP3BC15_9BACT</name>
<dbReference type="InterPro" id="IPR001179">
    <property type="entry name" value="PPIase_FKBP_dom"/>
</dbReference>
<dbReference type="PROSITE" id="PS51257">
    <property type="entry name" value="PROKAR_LIPOPROTEIN"/>
    <property type="match status" value="1"/>
</dbReference>
<gene>
    <name evidence="8" type="ORF">XylorDRAFT_0009</name>
</gene>
<keyword evidence="6" id="KW-0732">Signal</keyword>
<reference evidence="8" key="1">
    <citation type="submission" date="2013-07" db="EMBL/GenBank/DDBJ databases">
        <authorList>
            <consortium name="DOE Joint Genome Institute"/>
            <person name="Anderson I."/>
            <person name="Huntemann M."/>
            <person name="Han J."/>
            <person name="Chen A."/>
            <person name="Kyrpides N."/>
            <person name="Mavromatis K."/>
            <person name="Markowitz V."/>
            <person name="Palaniappan K."/>
            <person name="Ivanova N."/>
            <person name="Schaumberg A."/>
            <person name="Pati A."/>
            <person name="Liolios K."/>
            <person name="Nordberg H.P."/>
            <person name="Cantor M.N."/>
            <person name="Hua S.X."/>
            <person name="Woyke T."/>
        </authorList>
    </citation>
    <scope>NUCLEOTIDE SEQUENCE [LARGE SCALE GENOMIC DNA]</scope>
    <source>
        <strain evidence="8">DSM 17970</strain>
    </source>
</reference>
<protein>
    <recommendedName>
        <fullName evidence="5">Peptidyl-prolyl cis-trans isomerase</fullName>
        <ecNumber evidence="5">5.2.1.8</ecNumber>
    </recommendedName>
</protein>
<comment type="caution">
    <text evidence="8">The sequence shown here is derived from an EMBL/GenBank/DDBJ whole genome shotgun (WGS) entry which is preliminary data.</text>
</comment>